<dbReference type="AlphaFoldDB" id="A0AAV2SAT9"/>
<organism evidence="1 2">
    <name type="scientific">Meganyctiphanes norvegica</name>
    <name type="common">Northern krill</name>
    <name type="synonym">Thysanopoda norvegica</name>
    <dbReference type="NCBI Taxonomy" id="48144"/>
    <lineage>
        <taxon>Eukaryota</taxon>
        <taxon>Metazoa</taxon>
        <taxon>Ecdysozoa</taxon>
        <taxon>Arthropoda</taxon>
        <taxon>Crustacea</taxon>
        <taxon>Multicrustacea</taxon>
        <taxon>Malacostraca</taxon>
        <taxon>Eumalacostraca</taxon>
        <taxon>Eucarida</taxon>
        <taxon>Euphausiacea</taxon>
        <taxon>Euphausiidae</taxon>
        <taxon>Meganyctiphanes</taxon>
    </lineage>
</organism>
<evidence type="ECO:0000313" key="1">
    <source>
        <dbReference type="EMBL" id="CAL4170303.1"/>
    </source>
</evidence>
<reference evidence="1 2" key="1">
    <citation type="submission" date="2024-05" db="EMBL/GenBank/DDBJ databases">
        <authorList>
            <person name="Wallberg A."/>
        </authorList>
    </citation>
    <scope>NUCLEOTIDE SEQUENCE [LARGE SCALE GENOMIC DNA]</scope>
</reference>
<sequence length="123" mass="14091">MYLNMVLVNTGSKLATVTLLAMVAVSYCDMMRKSIVFDKATPDVFYCPIDKPTSFEKMYVRSKPLSKLCEFNGKGLPEDYKSDCYADVDETEYACKEKKRIMVRLEAATAQLNFELLHTNEIY</sequence>
<evidence type="ECO:0000313" key="2">
    <source>
        <dbReference type="Proteomes" id="UP001497623"/>
    </source>
</evidence>
<name>A0AAV2SAT9_MEGNR</name>
<protein>
    <submittedName>
        <fullName evidence="1">Uncharacterized protein</fullName>
    </submittedName>
</protein>
<dbReference type="EMBL" id="CAXKWB010050748">
    <property type="protein sequence ID" value="CAL4170303.1"/>
    <property type="molecule type" value="Genomic_DNA"/>
</dbReference>
<comment type="caution">
    <text evidence="1">The sequence shown here is derived from an EMBL/GenBank/DDBJ whole genome shotgun (WGS) entry which is preliminary data.</text>
</comment>
<accession>A0AAV2SAT9</accession>
<proteinExistence type="predicted"/>
<dbReference type="Proteomes" id="UP001497623">
    <property type="component" value="Unassembled WGS sequence"/>
</dbReference>
<gene>
    <name evidence="1" type="ORF">MNOR_LOCUS33973</name>
</gene>
<keyword evidence="2" id="KW-1185">Reference proteome</keyword>